<reference evidence="4 5" key="1">
    <citation type="journal article" date="2014" name="Nat. Genet.">
        <title>Genome sequence of the hot pepper provides insights into the evolution of pungency in Capsicum species.</title>
        <authorList>
            <person name="Kim S."/>
            <person name="Park M."/>
            <person name="Yeom S.I."/>
            <person name="Kim Y.M."/>
            <person name="Lee J.M."/>
            <person name="Lee H.A."/>
            <person name="Seo E."/>
            <person name="Choi J."/>
            <person name="Cheong K."/>
            <person name="Kim K.T."/>
            <person name="Jung K."/>
            <person name="Lee G.W."/>
            <person name="Oh S.K."/>
            <person name="Bae C."/>
            <person name="Kim S.B."/>
            <person name="Lee H.Y."/>
            <person name="Kim S.Y."/>
            <person name="Kim M.S."/>
            <person name="Kang B.C."/>
            <person name="Jo Y.D."/>
            <person name="Yang H.B."/>
            <person name="Jeong H.J."/>
            <person name="Kang W.H."/>
            <person name="Kwon J.K."/>
            <person name="Shin C."/>
            <person name="Lim J.Y."/>
            <person name="Park J.H."/>
            <person name="Huh J.H."/>
            <person name="Kim J.S."/>
            <person name="Kim B.D."/>
            <person name="Cohen O."/>
            <person name="Paran I."/>
            <person name="Suh M.C."/>
            <person name="Lee S.B."/>
            <person name="Kim Y.K."/>
            <person name="Shin Y."/>
            <person name="Noh S.J."/>
            <person name="Park J."/>
            <person name="Seo Y.S."/>
            <person name="Kwon S.Y."/>
            <person name="Kim H.A."/>
            <person name="Park J.M."/>
            <person name="Kim H.J."/>
            <person name="Choi S.B."/>
            <person name="Bosland P.W."/>
            <person name="Reeves G."/>
            <person name="Jo S.H."/>
            <person name="Lee B.W."/>
            <person name="Cho H.T."/>
            <person name="Choi H.S."/>
            <person name="Lee M.S."/>
            <person name="Yu Y."/>
            <person name="Do Choi Y."/>
            <person name="Park B.S."/>
            <person name="van Deynze A."/>
            <person name="Ashrafi H."/>
            <person name="Hill T."/>
            <person name="Kim W.T."/>
            <person name="Pai H.S."/>
            <person name="Ahn H.K."/>
            <person name="Yeam I."/>
            <person name="Giovannoni J.J."/>
            <person name="Rose J.K."/>
            <person name="Sorensen I."/>
            <person name="Lee S.J."/>
            <person name="Kim R.W."/>
            <person name="Choi I.Y."/>
            <person name="Choi B.S."/>
            <person name="Lim J.S."/>
            <person name="Lee Y.H."/>
            <person name="Choi D."/>
        </authorList>
    </citation>
    <scope>NUCLEOTIDE SEQUENCE [LARGE SCALE GENOMIC DNA]</scope>
    <source>
        <strain evidence="5">cv. CM334</strain>
    </source>
</reference>
<keyword evidence="2" id="KW-0479">Metal-binding</keyword>
<gene>
    <name evidence="4" type="ORF">T459_09572</name>
</gene>
<dbReference type="PANTHER" id="PTHR31669">
    <property type="entry name" value="PROTEIN FAR1-RELATED SEQUENCE 10-RELATED"/>
    <property type="match status" value="1"/>
</dbReference>
<proteinExistence type="inferred from homology"/>
<organism evidence="4 5">
    <name type="scientific">Capsicum annuum</name>
    <name type="common">Capsicum pepper</name>
    <dbReference type="NCBI Taxonomy" id="4072"/>
    <lineage>
        <taxon>Eukaryota</taxon>
        <taxon>Viridiplantae</taxon>
        <taxon>Streptophyta</taxon>
        <taxon>Embryophyta</taxon>
        <taxon>Tracheophyta</taxon>
        <taxon>Spermatophyta</taxon>
        <taxon>Magnoliopsida</taxon>
        <taxon>eudicotyledons</taxon>
        <taxon>Gunneridae</taxon>
        <taxon>Pentapetalae</taxon>
        <taxon>asterids</taxon>
        <taxon>lamiids</taxon>
        <taxon>Solanales</taxon>
        <taxon>Solanaceae</taxon>
        <taxon>Solanoideae</taxon>
        <taxon>Capsiceae</taxon>
        <taxon>Capsicum</taxon>
    </lineage>
</organism>
<sequence length="234" mass="27478">MRDIEADDDYKSRGISKISIEDCRMLKHATSVYTRRIYTRFQREFLQGATKRTLSAEINGNTTKYIILKGENEQTEVVQFNSLENLTICSCHMSEFMSWLCFHALKVLFFDLNFFYIPEKYILKRWSKNAKHGDRFDEYTTKKKAVISSMAIHLNGLVKESFDVMTLAANDEHSKEIARKYLYQARIEISKHQSEIYNRNCSKIKYKFSSVDPLTGCTNQVVNPIKKNKRKMDM</sequence>
<name>A0A2G2ZZQ5_CAPAN</name>
<reference evidence="4 5" key="2">
    <citation type="journal article" date="2017" name="Genome Biol.">
        <title>New reference genome sequences of hot pepper reveal the massive evolution of plant disease-resistance genes by retroduplication.</title>
        <authorList>
            <person name="Kim S."/>
            <person name="Park J."/>
            <person name="Yeom S.I."/>
            <person name="Kim Y.M."/>
            <person name="Seo E."/>
            <person name="Kim K.T."/>
            <person name="Kim M.S."/>
            <person name="Lee J.M."/>
            <person name="Cheong K."/>
            <person name="Shin H.S."/>
            <person name="Kim S.B."/>
            <person name="Han K."/>
            <person name="Lee J."/>
            <person name="Park M."/>
            <person name="Lee H.A."/>
            <person name="Lee H.Y."/>
            <person name="Lee Y."/>
            <person name="Oh S."/>
            <person name="Lee J.H."/>
            <person name="Choi E."/>
            <person name="Choi E."/>
            <person name="Lee S.E."/>
            <person name="Jeon J."/>
            <person name="Kim H."/>
            <person name="Choi G."/>
            <person name="Song H."/>
            <person name="Lee J."/>
            <person name="Lee S.C."/>
            <person name="Kwon J.K."/>
            <person name="Lee H.Y."/>
            <person name="Koo N."/>
            <person name="Hong Y."/>
            <person name="Kim R.W."/>
            <person name="Kang W.H."/>
            <person name="Huh J.H."/>
            <person name="Kang B.C."/>
            <person name="Yang T.J."/>
            <person name="Lee Y.H."/>
            <person name="Bennetzen J.L."/>
            <person name="Choi D."/>
        </authorList>
    </citation>
    <scope>NUCLEOTIDE SEQUENCE [LARGE SCALE GENOMIC DNA]</scope>
    <source>
        <strain evidence="5">cv. CM334</strain>
    </source>
</reference>
<dbReference type="Gramene" id="PHT87466">
    <property type="protein sequence ID" value="PHT87466"/>
    <property type="gene ID" value="T459_09572"/>
</dbReference>
<evidence type="ECO:0000256" key="2">
    <source>
        <dbReference type="RuleBase" id="RU367018"/>
    </source>
</evidence>
<accession>A0A2G2ZZQ5</accession>
<comment type="similarity">
    <text evidence="2">Belongs to the FHY3/FAR1 family.</text>
</comment>
<dbReference type="GO" id="GO:0006355">
    <property type="term" value="P:regulation of DNA-templated transcription"/>
    <property type="evidence" value="ECO:0007669"/>
    <property type="project" value="UniProtKB-UniRule"/>
</dbReference>
<evidence type="ECO:0000256" key="1">
    <source>
        <dbReference type="PROSITE-ProRule" id="PRU00325"/>
    </source>
</evidence>
<dbReference type="InterPro" id="IPR031052">
    <property type="entry name" value="FHY3/FAR1"/>
</dbReference>
<dbReference type="PANTHER" id="PTHR31669:SF282">
    <property type="entry name" value="PROTEIN FAR1-RELATED SEQUENCE"/>
    <property type="match status" value="1"/>
</dbReference>
<keyword evidence="2" id="KW-0539">Nucleus</keyword>
<evidence type="ECO:0000313" key="4">
    <source>
        <dbReference type="EMBL" id="PHT87466.1"/>
    </source>
</evidence>
<dbReference type="GO" id="GO:0008270">
    <property type="term" value="F:zinc ion binding"/>
    <property type="evidence" value="ECO:0007669"/>
    <property type="project" value="UniProtKB-UniRule"/>
</dbReference>
<dbReference type="GO" id="GO:0005634">
    <property type="term" value="C:nucleus"/>
    <property type="evidence" value="ECO:0007669"/>
    <property type="project" value="UniProtKB-SubCell"/>
</dbReference>
<keyword evidence="5" id="KW-1185">Reference proteome</keyword>
<comment type="caution">
    <text evidence="4">The sequence shown here is derived from an EMBL/GenBank/DDBJ whole genome shotgun (WGS) entry which is preliminary data.</text>
</comment>
<protein>
    <recommendedName>
        <fullName evidence="2">Protein FAR1-RELATED SEQUENCE</fullName>
    </recommendedName>
</protein>
<evidence type="ECO:0000313" key="5">
    <source>
        <dbReference type="Proteomes" id="UP000222542"/>
    </source>
</evidence>
<keyword evidence="1 2" id="KW-0863">Zinc-finger</keyword>
<comment type="function">
    <text evidence="2">Putative transcription activator involved in regulating light control of development.</text>
</comment>
<dbReference type="InterPro" id="IPR007527">
    <property type="entry name" value="Znf_SWIM"/>
</dbReference>
<keyword evidence="2" id="KW-0862">Zinc</keyword>
<dbReference type="Proteomes" id="UP000222542">
    <property type="component" value="Unassembled WGS sequence"/>
</dbReference>
<dbReference type="PROSITE" id="PS50966">
    <property type="entry name" value="ZF_SWIM"/>
    <property type="match status" value="1"/>
</dbReference>
<feature type="domain" description="SWIM-type" evidence="3">
    <location>
        <begin position="74"/>
        <end position="112"/>
    </location>
</feature>
<dbReference type="AlphaFoldDB" id="A0A2G2ZZQ5"/>
<dbReference type="EMBL" id="AYRZ02000003">
    <property type="protein sequence ID" value="PHT87466.1"/>
    <property type="molecule type" value="Genomic_DNA"/>
</dbReference>
<evidence type="ECO:0000259" key="3">
    <source>
        <dbReference type="PROSITE" id="PS50966"/>
    </source>
</evidence>
<comment type="subcellular location">
    <subcellularLocation>
        <location evidence="2">Nucleus</location>
    </subcellularLocation>
</comment>